<dbReference type="Proteomes" id="UP000604825">
    <property type="component" value="Unassembled WGS sequence"/>
</dbReference>
<comment type="caution">
    <text evidence="2">The sequence shown here is derived from an EMBL/GenBank/DDBJ whole genome shotgun (WGS) entry which is preliminary data.</text>
</comment>
<keyword evidence="1" id="KW-0812">Transmembrane</keyword>
<protein>
    <submittedName>
        <fullName evidence="2">Uncharacterized protein</fullName>
    </submittedName>
</protein>
<name>A0A811SG74_9POAL</name>
<dbReference type="AlphaFoldDB" id="A0A811SG74"/>
<dbReference type="EMBL" id="CAJGYO010000019">
    <property type="protein sequence ID" value="CAD6339946.1"/>
    <property type="molecule type" value="Genomic_DNA"/>
</dbReference>
<reference evidence="2" key="1">
    <citation type="submission" date="2020-10" db="EMBL/GenBank/DDBJ databases">
        <authorList>
            <person name="Han B."/>
            <person name="Lu T."/>
            <person name="Zhao Q."/>
            <person name="Huang X."/>
            <person name="Zhao Y."/>
        </authorList>
    </citation>
    <scope>NUCLEOTIDE SEQUENCE</scope>
</reference>
<keyword evidence="1" id="KW-0472">Membrane</keyword>
<feature type="transmembrane region" description="Helical" evidence="1">
    <location>
        <begin position="89"/>
        <end position="109"/>
    </location>
</feature>
<evidence type="ECO:0000256" key="1">
    <source>
        <dbReference type="SAM" id="Phobius"/>
    </source>
</evidence>
<sequence>MVSHVTLTILFGYAAVFWCLDALSEAAKIKTPRSAFVPRLAAGALLPAVLTTFGLTSLLLFAHVRALGGANAATGAAAAARRRRFLDRLANAALAATAAALLAGAVLWLGTDGDLGGADIIGWLWLSTE</sequence>
<feature type="transmembrane region" description="Helical" evidence="1">
    <location>
        <begin position="36"/>
        <end position="61"/>
    </location>
</feature>
<organism evidence="2 3">
    <name type="scientific">Miscanthus lutarioriparius</name>
    <dbReference type="NCBI Taxonomy" id="422564"/>
    <lineage>
        <taxon>Eukaryota</taxon>
        <taxon>Viridiplantae</taxon>
        <taxon>Streptophyta</taxon>
        <taxon>Embryophyta</taxon>
        <taxon>Tracheophyta</taxon>
        <taxon>Spermatophyta</taxon>
        <taxon>Magnoliopsida</taxon>
        <taxon>Liliopsida</taxon>
        <taxon>Poales</taxon>
        <taxon>Poaceae</taxon>
        <taxon>PACMAD clade</taxon>
        <taxon>Panicoideae</taxon>
        <taxon>Andropogonodae</taxon>
        <taxon>Andropogoneae</taxon>
        <taxon>Saccharinae</taxon>
        <taxon>Miscanthus</taxon>
    </lineage>
</organism>
<evidence type="ECO:0000313" key="2">
    <source>
        <dbReference type="EMBL" id="CAD6339946.1"/>
    </source>
</evidence>
<gene>
    <name evidence="2" type="ORF">NCGR_LOCUS64044</name>
</gene>
<dbReference type="OrthoDB" id="719089at2759"/>
<evidence type="ECO:0000313" key="3">
    <source>
        <dbReference type="Proteomes" id="UP000604825"/>
    </source>
</evidence>
<keyword evidence="1" id="KW-1133">Transmembrane helix</keyword>
<proteinExistence type="predicted"/>
<keyword evidence="3" id="KW-1185">Reference proteome</keyword>
<accession>A0A811SG74</accession>